<feature type="binding site" evidence="6">
    <location>
        <position position="183"/>
    </location>
    <ligand>
        <name>Zn(2+)</name>
        <dbReference type="ChEBI" id="CHEBI:29105"/>
    </ligand>
</feature>
<keyword evidence="8" id="KW-1185">Reference proteome</keyword>
<comment type="caution">
    <text evidence="7">The sequence shown here is derived from an EMBL/GenBank/DDBJ whole genome shotgun (WGS) entry which is preliminary data.</text>
</comment>
<dbReference type="Proteomes" id="UP000549394">
    <property type="component" value="Unassembled WGS sequence"/>
</dbReference>
<keyword evidence="2" id="KW-0227">DNA damage</keyword>
<keyword evidence="3" id="KW-0378">Hydrolase</keyword>
<evidence type="ECO:0000256" key="5">
    <source>
        <dbReference type="ARBA" id="ARBA00023204"/>
    </source>
</evidence>
<dbReference type="PANTHER" id="PTHR30037">
    <property type="entry name" value="DNA-3-METHYLADENINE GLYCOSYLASE 1"/>
    <property type="match status" value="1"/>
</dbReference>
<proteinExistence type="predicted"/>
<dbReference type="Pfam" id="PF03352">
    <property type="entry name" value="Adenine_glyco"/>
    <property type="match status" value="1"/>
</dbReference>
<dbReference type="InterPro" id="IPR011257">
    <property type="entry name" value="DNA_glycosylase"/>
</dbReference>
<dbReference type="Gene3D" id="1.10.340.30">
    <property type="entry name" value="Hypothetical protein, domain 2"/>
    <property type="match status" value="1"/>
</dbReference>
<keyword evidence="5" id="KW-0234">DNA repair</keyword>
<feature type="binding site" evidence="6">
    <location>
        <position position="25"/>
    </location>
    <ligand>
        <name>Zn(2+)</name>
        <dbReference type="ChEBI" id="CHEBI:29105"/>
    </ligand>
</feature>
<evidence type="ECO:0000313" key="8">
    <source>
        <dbReference type="Proteomes" id="UP000549394"/>
    </source>
</evidence>
<dbReference type="InterPro" id="IPR005019">
    <property type="entry name" value="Adenine_glyco"/>
</dbReference>
<dbReference type="EMBL" id="CAJFCJ010000026">
    <property type="protein sequence ID" value="CAD5125430.1"/>
    <property type="molecule type" value="Genomic_DNA"/>
</dbReference>
<dbReference type="SUPFAM" id="SSF48150">
    <property type="entry name" value="DNA-glycosylase"/>
    <property type="match status" value="1"/>
</dbReference>
<evidence type="ECO:0000256" key="6">
    <source>
        <dbReference type="PIRSR" id="PIRSR605019-1"/>
    </source>
</evidence>
<reference evidence="7 8" key="1">
    <citation type="submission" date="2020-08" db="EMBL/GenBank/DDBJ databases">
        <authorList>
            <person name="Hejnol A."/>
        </authorList>
    </citation>
    <scope>NUCLEOTIDE SEQUENCE [LARGE SCALE GENOMIC DNA]</scope>
</reference>
<evidence type="ECO:0000256" key="1">
    <source>
        <dbReference type="ARBA" id="ARBA00022723"/>
    </source>
</evidence>
<dbReference type="FunFam" id="1.10.340.30:FF:000009">
    <property type="entry name" value="DNA-3-methyladenine glycosylase I"/>
    <property type="match status" value="1"/>
</dbReference>
<dbReference type="GO" id="GO:0046872">
    <property type="term" value="F:metal ion binding"/>
    <property type="evidence" value="ECO:0007669"/>
    <property type="project" value="UniProtKB-KW"/>
</dbReference>
<keyword evidence="1 6" id="KW-0479">Metal-binding</keyword>
<evidence type="ECO:0000256" key="2">
    <source>
        <dbReference type="ARBA" id="ARBA00022763"/>
    </source>
</evidence>
<dbReference type="PANTHER" id="PTHR30037:SF4">
    <property type="entry name" value="DNA-3-METHYLADENINE GLYCOSYLASE I"/>
    <property type="match status" value="1"/>
</dbReference>
<accession>A0A7I8WBF3</accession>
<evidence type="ECO:0000313" key="7">
    <source>
        <dbReference type="EMBL" id="CAD5125430.1"/>
    </source>
</evidence>
<feature type="binding site" evidence="6">
    <location>
        <position position="12"/>
    </location>
    <ligand>
        <name>Zn(2+)</name>
        <dbReference type="ChEBI" id="CHEBI:29105"/>
    </ligand>
</feature>
<protein>
    <submittedName>
        <fullName evidence="7">Uncharacterized protein</fullName>
    </submittedName>
</protein>
<organism evidence="7 8">
    <name type="scientific">Dimorphilus gyrociliatus</name>
    <dbReference type="NCBI Taxonomy" id="2664684"/>
    <lineage>
        <taxon>Eukaryota</taxon>
        <taxon>Metazoa</taxon>
        <taxon>Spiralia</taxon>
        <taxon>Lophotrochozoa</taxon>
        <taxon>Annelida</taxon>
        <taxon>Polychaeta</taxon>
        <taxon>Polychaeta incertae sedis</taxon>
        <taxon>Dinophilidae</taxon>
        <taxon>Dimorphilus</taxon>
    </lineage>
</organism>
<sequence>MAEGKVDKLIRCDWSLGCEEEIVYHDKEWGVPVHDDRIHFEFLTLEGAQAGLNWRTILKKREAYREAFDNFDVEKIAEYKEEKIENLMKNPGIVKHRLKINSTVKNAKLFLDIQKEFGTFDSYVWKFVDNKRIVNKWEKTGDVPATSKESDQLSADLKKRGFKYCGSTIMYAYMQACGLINDHLVTCFRYGQV</sequence>
<dbReference type="InterPro" id="IPR052891">
    <property type="entry name" value="DNA-3mA_glycosylase"/>
</dbReference>
<feature type="binding site" evidence="6">
    <location>
        <position position="187"/>
    </location>
    <ligand>
        <name>Zn(2+)</name>
        <dbReference type="ChEBI" id="CHEBI:29105"/>
    </ligand>
</feature>
<evidence type="ECO:0000256" key="4">
    <source>
        <dbReference type="ARBA" id="ARBA00022833"/>
    </source>
</evidence>
<keyword evidence="4 6" id="KW-0862">Zinc</keyword>
<evidence type="ECO:0000256" key="3">
    <source>
        <dbReference type="ARBA" id="ARBA00022801"/>
    </source>
</evidence>
<gene>
    <name evidence="7" type="ORF">DGYR_LOCUS12806</name>
</gene>
<name>A0A7I8WBF3_9ANNE</name>
<dbReference type="OrthoDB" id="3941538at2759"/>
<dbReference type="GO" id="GO:0006284">
    <property type="term" value="P:base-excision repair"/>
    <property type="evidence" value="ECO:0007669"/>
    <property type="project" value="InterPro"/>
</dbReference>
<dbReference type="AlphaFoldDB" id="A0A7I8WBF3"/>
<dbReference type="GO" id="GO:0008725">
    <property type="term" value="F:DNA-3-methyladenine glycosylase activity"/>
    <property type="evidence" value="ECO:0007669"/>
    <property type="project" value="InterPro"/>
</dbReference>